<dbReference type="InterPro" id="IPR050473">
    <property type="entry name" value="A2M/Complement_sys"/>
</dbReference>
<dbReference type="GO" id="GO:0005576">
    <property type="term" value="C:extracellular region"/>
    <property type="evidence" value="ECO:0007669"/>
    <property type="project" value="InterPro"/>
</dbReference>
<keyword evidence="10" id="KW-1185">Reference proteome</keyword>
<feature type="domain" description="Alpha-2-macroglobulin bait region" evidence="6">
    <location>
        <begin position="435"/>
        <end position="567"/>
    </location>
</feature>
<feature type="signal peptide" evidence="5">
    <location>
        <begin position="1"/>
        <end position="20"/>
    </location>
</feature>
<dbReference type="SMART" id="SM01361">
    <property type="entry name" value="A2M_recep"/>
    <property type="match status" value="1"/>
</dbReference>
<dbReference type="Gene3D" id="2.60.40.690">
    <property type="entry name" value="Alpha-macroglobulin, receptor-binding domain"/>
    <property type="match status" value="1"/>
</dbReference>
<keyword evidence="4" id="KW-0175">Coiled coil</keyword>
<dbReference type="Gene3D" id="2.60.40.1930">
    <property type="match status" value="2"/>
</dbReference>
<dbReference type="PANTHER" id="PTHR11412">
    <property type="entry name" value="MACROGLOBULIN / COMPLEMENT"/>
    <property type="match status" value="1"/>
</dbReference>
<dbReference type="InterPro" id="IPR001599">
    <property type="entry name" value="Macroglobln_a2"/>
</dbReference>
<evidence type="ECO:0000256" key="1">
    <source>
        <dbReference type="ARBA" id="ARBA00022729"/>
    </source>
</evidence>
<dbReference type="GO" id="GO:0004866">
    <property type="term" value="F:endopeptidase inhibitor activity"/>
    <property type="evidence" value="ECO:0007669"/>
    <property type="project" value="InterPro"/>
</dbReference>
<gene>
    <name evidence="9" type="ORF">CHIRRI_LOCUS13076</name>
</gene>
<organism evidence="9 10">
    <name type="scientific">Chironomus riparius</name>
    <dbReference type="NCBI Taxonomy" id="315576"/>
    <lineage>
        <taxon>Eukaryota</taxon>
        <taxon>Metazoa</taxon>
        <taxon>Ecdysozoa</taxon>
        <taxon>Arthropoda</taxon>
        <taxon>Hexapoda</taxon>
        <taxon>Insecta</taxon>
        <taxon>Pterygota</taxon>
        <taxon>Neoptera</taxon>
        <taxon>Endopterygota</taxon>
        <taxon>Diptera</taxon>
        <taxon>Nematocera</taxon>
        <taxon>Chironomoidea</taxon>
        <taxon>Chironomidae</taxon>
        <taxon>Chironominae</taxon>
        <taxon>Chironomus</taxon>
    </lineage>
</organism>
<keyword evidence="1 5" id="KW-0732">Signal</keyword>
<sequence>MKLAFKFYLIFAVHTATIYSDQVVTLIGSHLLPADSNFKTFLSTNNLDGGSSVDVSLTTSNGPTNKNVRMSAKDTFDEVQFERLPQSNDYELKVAPKSSNKCSSAKLIKTSDRPIIFIQYTKPFYKIGDDFSFRIFALNQKMLPYSGRQSINVKILDSKNKVIEKFDNIETLNFGVYENKFKLSDSENLGKWKIQVESADRKITKKFNVEQANPDNLEIYIEMVPMLAYLDRKAFMNIYVKDRSNKFFTGTAKIYVSGSVKGSSRVDFNRKLVKTLDLVGHKNGVGISFDEEIGLSPPSDMNLKFDVEVTDPATQRSIKASKNVELKSNSRNTIHLVKKKFFKPGFKYPMKVKVKTLDGAPDNSFNKLSMTVEYHNKGSGIDKKEFQMNLKNGEISAPLNPTADTTQITVNLAFVGASLTEVIKPLPTMGANEYMQVSLLKKGNAVGDTAKYQVQATQEMESLHVLLIGLNGIVHYEEFPDAMDKDIFEFSIELTEEMKPESRGIAFYIRPSDGVLIYDEFVLSLTFGIENLLEISAPETGKPSEQINLDFKTLKGSKVFLTASDQISPQLVRDNEISRSDIYNELIFYLNYRFPNTSLYNFEKFNGFILQPLSEGQTCGRESARYTNIESDEEDEATTDVKYFPNVWFDKSFDASSDSATSVPVKLPNSLTTWRYYGISVHPTKGFTVAKVQPKTAVQSEIVAQVKAPPSAYESEVVWVDINVFNTLPDRLQSDVFVSIENGFIVDLKDNVEFNLKCTKFTTRNQKDVKLSSNLQPQKKTEVKTIPIKSNGNGDMKVKVRAAAGSYNDEATKTIMIEQAQDPAHTDNNFEAKVNTQALPNNQAKIEIEGKVLRQDVTQSSIIVLDVELPRGFKYAGHEQNDKIEDVDLHDDSSVTFYLKNLRPNQNFRQSIKVSKVYDFDNHKPSVVTVYDYKRPDSKSISYYSYDKNTDACDRIEVIRWTNKAKDAQEITQEAQRAVQKSRGKVEQAQQILTNAQTKLKQAEENVKIAEQKALEADQKSQDAFAIAEDAWGAAEQAKQYKLKNVVVTNPSNSIEEPAQETATTAAEAQRLAKEAQHLADQAQDDAANAEDDVTRANDDVEAAKAEVQKALKALTDAQMHAHESKDEAENLQKDAMAAKGNVGDAQNKVKTVQKDTLDAQRAVNAAADEVNKIQNNVDDALAVVNDAVNKANKATRYTDIELDILNAEKVSQNAQTLAQNANRVEKGVIQKVQQPVTAINQEWDNVQKLQTYCNSIFARATTVNNGAMNVQKIITVSTVSFKNGQKHFEDARKNFAEAQIKAQLTNDRATRLREYAQAKSIEARKLEAQEQATQRTTTKYTTRIPTYWQGGQGSWQDSQRRTTQGRIYTTTQPTRQDNVYYPPQSVNHEVSSVQESSANKCSKWYRFCNVGF</sequence>
<evidence type="ECO:0000313" key="9">
    <source>
        <dbReference type="EMBL" id="CAG9810259.1"/>
    </source>
</evidence>
<dbReference type="Pfam" id="PF00207">
    <property type="entry name" value="A2M"/>
    <property type="match status" value="1"/>
</dbReference>
<dbReference type="Pfam" id="PF07703">
    <property type="entry name" value="A2M_BRD"/>
    <property type="match status" value="1"/>
</dbReference>
<accession>A0A9N9S2U4</accession>
<dbReference type="InterPro" id="IPR036595">
    <property type="entry name" value="A-macroglobulin_rcpt-bd_sf"/>
</dbReference>
<reference evidence="9" key="2">
    <citation type="submission" date="2022-10" db="EMBL/GenBank/DDBJ databases">
        <authorList>
            <consortium name="ENA_rothamsted_submissions"/>
            <consortium name="culmorum"/>
            <person name="King R."/>
        </authorList>
    </citation>
    <scope>NUCLEOTIDE SEQUENCE</scope>
</reference>
<dbReference type="SMART" id="SM01360">
    <property type="entry name" value="A2M"/>
    <property type="match status" value="1"/>
</dbReference>
<proteinExistence type="predicted"/>
<dbReference type="Pfam" id="PF01835">
    <property type="entry name" value="MG2"/>
    <property type="match status" value="1"/>
</dbReference>
<feature type="coiled-coil region" evidence="4">
    <location>
        <begin position="979"/>
        <end position="1020"/>
    </location>
</feature>
<dbReference type="Pfam" id="PF07677">
    <property type="entry name" value="A2M_recep"/>
    <property type="match status" value="1"/>
</dbReference>
<dbReference type="SMART" id="SM01359">
    <property type="entry name" value="A2M_N_2"/>
    <property type="match status" value="1"/>
</dbReference>
<dbReference type="InterPro" id="IPR013783">
    <property type="entry name" value="Ig-like_fold"/>
</dbReference>
<feature type="coiled-coil region" evidence="4">
    <location>
        <begin position="1066"/>
        <end position="1184"/>
    </location>
</feature>
<feature type="domain" description="Alpha-macroglobulin receptor-binding" evidence="8">
    <location>
        <begin position="860"/>
        <end position="944"/>
    </location>
</feature>
<dbReference type="Gene3D" id="2.20.130.20">
    <property type="match status" value="1"/>
</dbReference>
<evidence type="ECO:0000313" key="10">
    <source>
        <dbReference type="Proteomes" id="UP001153620"/>
    </source>
</evidence>
<dbReference type="PANTHER" id="PTHR11412:SF136">
    <property type="entry name" value="CD109 ANTIGEN"/>
    <property type="match status" value="1"/>
</dbReference>
<reference evidence="9" key="1">
    <citation type="submission" date="2022-01" db="EMBL/GenBank/DDBJ databases">
        <authorList>
            <person name="King R."/>
        </authorList>
    </citation>
    <scope>NUCLEOTIDE SEQUENCE</scope>
</reference>
<dbReference type="Proteomes" id="UP001153620">
    <property type="component" value="Chromosome 4"/>
</dbReference>
<name>A0A9N9S2U4_9DIPT</name>
<evidence type="ECO:0000259" key="7">
    <source>
        <dbReference type="SMART" id="SM01360"/>
    </source>
</evidence>
<dbReference type="OrthoDB" id="9998011at2759"/>
<dbReference type="InterPro" id="IPR009048">
    <property type="entry name" value="A-macroglobulin_rcpt-bd"/>
</dbReference>
<dbReference type="InterPro" id="IPR002890">
    <property type="entry name" value="MG2"/>
</dbReference>
<keyword evidence="3" id="KW-1015">Disulfide bond</keyword>
<dbReference type="EMBL" id="OU895880">
    <property type="protein sequence ID" value="CAG9810259.1"/>
    <property type="molecule type" value="Genomic_DNA"/>
</dbReference>
<evidence type="ECO:0000256" key="5">
    <source>
        <dbReference type="SAM" id="SignalP"/>
    </source>
</evidence>
<evidence type="ECO:0000256" key="3">
    <source>
        <dbReference type="ARBA" id="ARBA00023157"/>
    </source>
</evidence>
<dbReference type="SUPFAM" id="SSF49410">
    <property type="entry name" value="Alpha-macroglobulin receptor domain"/>
    <property type="match status" value="1"/>
</dbReference>
<feature type="domain" description="Alpha-2-macroglobulin" evidence="7">
    <location>
        <begin position="647"/>
        <end position="738"/>
    </location>
</feature>
<evidence type="ECO:0000259" key="6">
    <source>
        <dbReference type="SMART" id="SM01359"/>
    </source>
</evidence>
<evidence type="ECO:0000259" key="8">
    <source>
        <dbReference type="SMART" id="SM01361"/>
    </source>
</evidence>
<keyword evidence="2" id="KW-0882">Thioester bond</keyword>
<feature type="chain" id="PRO_5040355603" evidence="5">
    <location>
        <begin position="21"/>
        <end position="1413"/>
    </location>
</feature>
<protein>
    <submittedName>
        <fullName evidence="9">Uncharacterized protein</fullName>
    </submittedName>
</protein>
<evidence type="ECO:0000256" key="2">
    <source>
        <dbReference type="ARBA" id="ARBA00022966"/>
    </source>
</evidence>
<dbReference type="InterPro" id="IPR011625">
    <property type="entry name" value="A2M_N_BRD"/>
</dbReference>
<evidence type="ECO:0000256" key="4">
    <source>
        <dbReference type="SAM" id="Coils"/>
    </source>
</evidence>
<dbReference type="Gene3D" id="2.60.40.10">
    <property type="entry name" value="Immunoglobulins"/>
    <property type="match status" value="2"/>
</dbReference>